<sequence>MTDHKKASHSWWFDSHTSAKRSPWLQSTLSEIEEKTKEMLNLIEEDADSFAQRAEMYYRKRPELISMIQDFYQSYRFLAEQHDLLKSDTGARNSICLDSYFSNQSWSQKMWDSTDSLNYSDSDVSEVDNPEPEEEAKEAIKFKLAKAEGYSSSSTLLSKLSTVTGTCIQTAVNLPEKPFRNGYNNNAVSLLPIDILDSKNCDNRDCKIKGGGLARVDQLKFENPYENFVGDVMRQRSEVERLKMEKKAMEIELEKKDEEKRDVIRQLSLAVEILKEENGNLKRLIRCSWRISSIFGLKKLKDAFSVNGRLFGFPSRFQSSLVAL</sequence>
<dbReference type="PANTHER" id="PTHR32258">
    <property type="entry name" value="PROTEIN NETWORKED 4A"/>
    <property type="match status" value="1"/>
</dbReference>
<comment type="similarity">
    <text evidence="2">Belongs to the NET family.</text>
</comment>
<evidence type="ECO:0000313" key="6">
    <source>
        <dbReference type="Proteomes" id="UP000636800"/>
    </source>
</evidence>
<dbReference type="Proteomes" id="UP000636800">
    <property type="component" value="Chromosome 6"/>
</dbReference>
<evidence type="ECO:0000256" key="1">
    <source>
        <dbReference type="ARBA" id="ARBA00023054"/>
    </source>
</evidence>
<reference evidence="5 6" key="1">
    <citation type="journal article" date="2020" name="Nat. Food">
        <title>A phased Vanilla planifolia genome enables genetic improvement of flavour and production.</title>
        <authorList>
            <person name="Hasing T."/>
            <person name="Tang H."/>
            <person name="Brym M."/>
            <person name="Khazi F."/>
            <person name="Huang T."/>
            <person name="Chambers A.H."/>
        </authorList>
    </citation>
    <scope>NUCLEOTIDE SEQUENCE [LARGE SCALE GENOMIC DNA]</scope>
    <source>
        <tissue evidence="5">Leaf</tissue>
    </source>
</reference>
<dbReference type="Pfam" id="PF07765">
    <property type="entry name" value="KIP1"/>
    <property type="match status" value="1"/>
</dbReference>
<accession>A0A835QY87</accession>
<gene>
    <name evidence="5" type="ORF">HPP92_013693</name>
</gene>
<dbReference type="AlphaFoldDB" id="A0A835QY87"/>
<evidence type="ECO:0000259" key="4">
    <source>
        <dbReference type="PROSITE" id="PS51774"/>
    </source>
</evidence>
<protein>
    <recommendedName>
        <fullName evidence="4">NAB domain-containing protein</fullName>
    </recommendedName>
</protein>
<feature type="coiled-coil region" evidence="3">
    <location>
        <begin position="232"/>
        <end position="284"/>
    </location>
</feature>
<dbReference type="EMBL" id="JADCNL010000006">
    <property type="protein sequence ID" value="KAG0476852.1"/>
    <property type="molecule type" value="Genomic_DNA"/>
</dbReference>
<name>A0A835QY87_VANPL</name>
<keyword evidence="6" id="KW-1185">Reference proteome</keyword>
<dbReference type="InterPro" id="IPR051861">
    <property type="entry name" value="NET_actin-binding_domain"/>
</dbReference>
<dbReference type="PROSITE" id="PS51774">
    <property type="entry name" value="NAB"/>
    <property type="match status" value="1"/>
</dbReference>
<organism evidence="5 6">
    <name type="scientific">Vanilla planifolia</name>
    <name type="common">Vanilla</name>
    <dbReference type="NCBI Taxonomy" id="51239"/>
    <lineage>
        <taxon>Eukaryota</taxon>
        <taxon>Viridiplantae</taxon>
        <taxon>Streptophyta</taxon>
        <taxon>Embryophyta</taxon>
        <taxon>Tracheophyta</taxon>
        <taxon>Spermatophyta</taxon>
        <taxon>Magnoliopsida</taxon>
        <taxon>Liliopsida</taxon>
        <taxon>Asparagales</taxon>
        <taxon>Orchidaceae</taxon>
        <taxon>Vanilloideae</taxon>
        <taxon>Vanilleae</taxon>
        <taxon>Vanilla</taxon>
    </lineage>
</organism>
<keyword evidence="1 3" id="KW-0175">Coiled coil</keyword>
<dbReference type="PANTHER" id="PTHR32258:SF28">
    <property type="entry name" value="PROTEIN NETWORKED 3A-RELATED"/>
    <property type="match status" value="1"/>
</dbReference>
<comment type="caution">
    <text evidence="5">The sequence shown here is derived from an EMBL/GenBank/DDBJ whole genome shotgun (WGS) entry which is preliminary data.</text>
</comment>
<dbReference type="OrthoDB" id="45007at2759"/>
<feature type="domain" description="NAB" evidence="4">
    <location>
        <begin position="9"/>
        <end position="89"/>
    </location>
</feature>
<proteinExistence type="inferred from homology"/>
<evidence type="ECO:0000256" key="2">
    <source>
        <dbReference type="ARBA" id="ARBA00038006"/>
    </source>
</evidence>
<dbReference type="GO" id="GO:0003779">
    <property type="term" value="F:actin binding"/>
    <property type="evidence" value="ECO:0007669"/>
    <property type="project" value="InterPro"/>
</dbReference>
<evidence type="ECO:0000256" key="3">
    <source>
        <dbReference type="SAM" id="Coils"/>
    </source>
</evidence>
<evidence type="ECO:0000313" key="5">
    <source>
        <dbReference type="EMBL" id="KAG0476852.1"/>
    </source>
</evidence>
<dbReference type="InterPro" id="IPR011684">
    <property type="entry name" value="NAB"/>
</dbReference>